<dbReference type="Gene3D" id="3.40.50.300">
    <property type="entry name" value="P-loop containing nucleotide triphosphate hydrolases"/>
    <property type="match status" value="1"/>
</dbReference>
<name>A0ABU9VXU5_9CLOT</name>
<keyword evidence="2" id="KW-0547">Nucleotide-binding</keyword>
<proteinExistence type="predicted"/>
<gene>
    <name evidence="5" type="ORF">AAIG11_15900</name>
</gene>
<dbReference type="CDD" id="cd03228">
    <property type="entry name" value="ABCC_MRP_Like"/>
    <property type="match status" value="1"/>
</dbReference>
<organism evidence="5 6">
    <name type="scientific">Anoxynatronum sibiricum</name>
    <dbReference type="NCBI Taxonomy" id="210623"/>
    <lineage>
        <taxon>Bacteria</taxon>
        <taxon>Bacillati</taxon>
        <taxon>Bacillota</taxon>
        <taxon>Clostridia</taxon>
        <taxon>Eubacteriales</taxon>
        <taxon>Clostridiaceae</taxon>
        <taxon>Anoxynatronum</taxon>
    </lineage>
</organism>
<keyword evidence="6" id="KW-1185">Reference proteome</keyword>
<dbReference type="PANTHER" id="PTHR43423:SF1">
    <property type="entry name" value="ABC TRANSPORTER I FAMILY MEMBER 17"/>
    <property type="match status" value="1"/>
</dbReference>
<keyword evidence="3 5" id="KW-0067">ATP-binding</keyword>
<reference evidence="5 6" key="1">
    <citation type="submission" date="2024-04" db="EMBL/GenBank/DDBJ databases">
        <title>Genome sequencing and metabolic network reconstruction of aminoacids and betaine degradation by Anoxynatronum sibiricum.</title>
        <authorList>
            <person name="Detkova E.N."/>
            <person name="Boltjanskaja Y.V."/>
            <person name="Mardanov A.V."/>
            <person name="Kevbrin V."/>
        </authorList>
    </citation>
    <scope>NUCLEOTIDE SEQUENCE [LARGE SCALE GENOMIC DNA]</scope>
    <source>
        <strain evidence="5 6">Z-7981</strain>
    </source>
</reference>
<sequence>MFQINQLRVGSILDIPALTIEPQTITCITGESGSGKSTFLRLLNRMISPDTGTINYQGTPLEEIDPVTLRRQVVMMSQEPLLFPGNIADNLQVGLRFSEKPDASVMELAEMLRFVKLQQPLDKDPFKLSGGEKQRLALGRVLLMNPNVLLLDEPSSSLDDETESFVLQRVVERVRQHQKTLLLVTHSKTLAASMGEKHLAFAHGTPKDVTGGISHE</sequence>
<dbReference type="GO" id="GO:0005524">
    <property type="term" value="F:ATP binding"/>
    <property type="evidence" value="ECO:0007669"/>
    <property type="project" value="UniProtKB-KW"/>
</dbReference>
<dbReference type="Pfam" id="PF00005">
    <property type="entry name" value="ABC_tran"/>
    <property type="match status" value="1"/>
</dbReference>
<evidence type="ECO:0000313" key="5">
    <source>
        <dbReference type="EMBL" id="MEN1761972.1"/>
    </source>
</evidence>
<dbReference type="PANTHER" id="PTHR43423">
    <property type="entry name" value="ABC TRANSPORTER I FAMILY MEMBER 17"/>
    <property type="match status" value="1"/>
</dbReference>
<dbReference type="Proteomes" id="UP001407405">
    <property type="component" value="Unassembled WGS sequence"/>
</dbReference>
<accession>A0ABU9VXU5</accession>
<dbReference type="RefSeq" id="WP_343187254.1">
    <property type="nucleotide sequence ID" value="NZ_JBCITM010000025.1"/>
</dbReference>
<evidence type="ECO:0000313" key="6">
    <source>
        <dbReference type="Proteomes" id="UP001407405"/>
    </source>
</evidence>
<dbReference type="InterPro" id="IPR003593">
    <property type="entry name" value="AAA+_ATPase"/>
</dbReference>
<dbReference type="InterPro" id="IPR027417">
    <property type="entry name" value="P-loop_NTPase"/>
</dbReference>
<comment type="caution">
    <text evidence="5">The sequence shown here is derived from an EMBL/GenBank/DDBJ whole genome shotgun (WGS) entry which is preliminary data.</text>
</comment>
<dbReference type="SUPFAM" id="SSF52540">
    <property type="entry name" value="P-loop containing nucleoside triphosphate hydrolases"/>
    <property type="match status" value="1"/>
</dbReference>
<evidence type="ECO:0000256" key="3">
    <source>
        <dbReference type="ARBA" id="ARBA00022840"/>
    </source>
</evidence>
<dbReference type="InterPro" id="IPR003439">
    <property type="entry name" value="ABC_transporter-like_ATP-bd"/>
</dbReference>
<dbReference type="SMART" id="SM00382">
    <property type="entry name" value="AAA"/>
    <property type="match status" value="1"/>
</dbReference>
<evidence type="ECO:0000256" key="2">
    <source>
        <dbReference type="ARBA" id="ARBA00022741"/>
    </source>
</evidence>
<feature type="domain" description="ABC transporter" evidence="4">
    <location>
        <begin position="2"/>
        <end position="213"/>
    </location>
</feature>
<dbReference type="PROSITE" id="PS00211">
    <property type="entry name" value="ABC_TRANSPORTER_1"/>
    <property type="match status" value="1"/>
</dbReference>
<dbReference type="PROSITE" id="PS50893">
    <property type="entry name" value="ABC_TRANSPORTER_2"/>
    <property type="match status" value="1"/>
</dbReference>
<keyword evidence="1" id="KW-0813">Transport</keyword>
<protein>
    <submittedName>
        <fullName evidence="5">ABC transporter ATP-binding protein</fullName>
    </submittedName>
</protein>
<dbReference type="InterPro" id="IPR017871">
    <property type="entry name" value="ABC_transporter-like_CS"/>
</dbReference>
<evidence type="ECO:0000259" key="4">
    <source>
        <dbReference type="PROSITE" id="PS50893"/>
    </source>
</evidence>
<dbReference type="EMBL" id="JBCITM010000025">
    <property type="protein sequence ID" value="MEN1761972.1"/>
    <property type="molecule type" value="Genomic_DNA"/>
</dbReference>
<evidence type="ECO:0000256" key="1">
    <source>
        <dbReference type="ARBA" id="ARBA00022448"/>
    </source>
</evidence>